<dbReference type="EMBL" id="JAGYPG010000002">
    <property type="protein sequence ID" value="MBS4195695.1"/>
    <property type="molecule type" value="Genomic_DNA"/>
</dbReference>
<protein>
    <submittedName>
        <fullName evidence="2">Sugar phosphate isomerase/epimerase</fullName>
    </submittedName>
</protein>
<accession>A0A942YHS3</accession>
<dbReference type="Pfam" id="PF01261">
    <property type="entry name" value="AP_endonuc_2"/>
    <property type="match status" value="1"/>
</dbReference>
<keyword evidence="3" id="KW-1185">Reference proteome</keyword>
<sequence length="329" mass="37474">MKFGLTAYGTVFYMGLHPKAENLRITALQQMKMAEEYGLEGVELPYEILVDANLDEVREYARNKGLFINIAASGFDPQYLELVLQLGSKIDAHTVRTVVGGADFGGDRRKMVGKWQTFLNEILVSFQEAVKTAEEVGVHLTVENHQDLASEELVWLCETIDSDHFGITLDTGNPLATAEVPMDFFEKMAPYIKNVHLKDYKIYWSDEGYRLARCPVGQGVIDFPALFSLMERVNPNITLSIEHGALEARHVRVLQEDYWTEYPERTAQQLTRLLRFVEDHAFTKGEWRTPFEKGEPANAIAAYEMEEMAVGMAYLSYLMKKNDILQLEV</sequence>
<feature type="domain" description="Xylose isomerase-like TIM barrel" evidence="1">
    <location>
        <begin position="33"/>
        <end position="244"/>
    </location>
</feature>
<dbReference type="Gene3D" id="3.20.20.150">
    <property type="entry name" value="Divalent-metal-dependent TIM barrel enzymes"/>
    <property type="match status" value="1"/>
</dbReference>
<dbReference type="InterPro" id="IPR013022">
    <property type="entry name" value="Xyl_isomerase-like_TIM-brl"/>
</dbReference>
<dbReference type="InterPro" id="IPR036237">
    <property type="entry name" value="Xyl_isomerase-like_sf"/>
</dbReference>
<dbReference type="AlphaFoldDB" id="A0A942YHS3"/>
<keyword evidence="2" id="KW-0413">Isomerase</keyword>
<evidence type="ECO:0000259" key="1">
    <source>
        <dbReference type="Pfam" id="PF01261"/>
    </source>
</evidence>
<name>A0A942YHS3_9BACI</name>
<dbReference type="GO" id="GO:0016853">
    <property type="term" value="F:isomerase activity"/>
    <property type="evidence" value="ECO:0007669"/>
    <property type="project" value="UniProtKB-KW"/>
</dbReference>
<dbReference type="SUPFAM" id="SSF51658">
    <property type="entry name" value="Xylose isomerase-like"/>
    <property type="match status" value="1"/>
</dbReference>
<dbReference type="Proteomes" id="UP000681414">
    <property type="component" value="Unassembled WGS sequence"/>
</dbReference>
<dbReference type="PANTHER" id="PTHR12110:SF53">
    <property type="entry name" value="BLR5974 PROTEIN"/>
    <property type="match status" value="1"/>
</dbReference>
<gene>
    <name evidence="2" type="ORF">KHA97_11555</name>
</gene>
<dbReference type="PANTHER" id="PTHR12110">
    <property type="entry name" value="HYDROXYPYRUVATE ISOMERASE"/>
    <property type="match status" value="1"/>
</dbReference>
<dbReference type="InterPro" id="IPR050312">
    <property type="entry name" value="IolE/XylAMocC-like"/>
</dbReference>
<comment type="caution">
    <text evidence="2">The sequence shown here is derived from an EMBL/GenBank/DDBJ whole genome shotgun (WGS) entry which is preliminary data.</text>
</comment>
<organism evidence="2 3">
    <name type="scientific">Lederbergia citri</name>
    <dbReference type="NCBI Taxonomy" id="2833580"/>
    <lineage>
        <taxon>Bacteria</taxon>
        <taxon>Bacillati</taxon>
        <taxon>Bacillota</taxon>
        <taxon>Bacilli</taxon>
        <taxon>Bacillales</taxon>
        <taxon>Bacillaceae</taxon>
        <taxon>Lederbergia</taxon>
    </lineage>
</organism>
<evidence type="ECO:0000313" key="3">
    <source>
        <dbReference type="Proteomes" id="UP000681414"/>
    </source>
</evidence>
<proteinExistence type="predicted"/>
<evidence type="ECO:0000313" key="2">
    <source>
        <dbReference type="EMBL" id="MBS4195695.1"/>
    </source>
</evidence>
<reference evidence="2 3" key="1">
    <citation type="submission" date="2021-05" db="EMBL/GenBank/DDBJ databases">
        <title>Novel Bacillus species.</title>
        <authorList>
            <person name="Liu G."/>
        </authorList>
    </citation>
    <scope>NUCLEOTIDE SEQUENCE [LARGE SCALE GENOMIC DNA]</scope>
    <source>
        <strain evidence="3">FJAT-49780</strain>
    </source>
</reference>
<dbReference type="RefSeq" id="WP_213124894.1">
    <property type="nucleotide sequence ID" value="NZ_JAGYPG010000002.1"/>
</dbReference>